<dbReference type="STRING" id="1334629.MFUL124B02_34545"/>
<proteinExistence type="predicted"/>
<reference evidence="3 4" key="1">
    <citation type="submission" date="2016-10" db="EMBL/GenBank/DDBJ databases">
        <authorList>
            <person name="Varghese N."/>
            <person name="Submissions S."/>
        </authorList>
    </citation>
    <scope>NUCLEOTIDE SEQUENCE [LARGE SCALE GENOMIC DNA]</scope>
    <source>
        <strain evidence="3 4">DSM 16525</strain>
    </source>
</reference>
<keyword evidence="1" id="KW-0472">Membrane</keyword>
<dbReference type="AlphaFoldDB" id="A0A511SWF2"/>
<keyword evidence="1" id="KW-1133">Transmembrane helix</keyword>
<dbReference type="RefSeq" id="WP_083559745.1">
    <property type="nucleotide sequence ID" value="NZ_BJXR01000014.1"/>
</dbReference>
<reference evidence="2 5" key="2">
    <citation type="submission" date="2019-07" db="EMBL/GenBank/DDBJ databases">
        <title>Whole genome shotgun sequence of Myxococcus fulvus NBRC 100333.</title>
        <authorList>
            <person name="Hosoyama A."/>
            <person name="Uohara A."/>
            <person name="Ohji S."/>
            <person name="Ichikawa N."/>
        </authorList>
    </citation>
    <scope>NUCLEOTIDE SEQUENCE [LARGE SCALE GENOMIC DNA]</scope>
    <source>
        <strain evidence="2 5">NBRC 100333</strain>
    </source>
</reference>
<organism evidence="2 5">
    <name type="scientific">Myxococcus fulvus</name>
    <dbReference type="NCBI Taxonomy" id="33"/>
    <lineage>
        <taxon>Bacteria</taxon>
        <taxon>Pseudomonadati</taxon>
        <taxon>Myxococcota</taxon>
        <taxon>Myxococcia</taxon>
        <taxon>Myxococcales</taxon>
        <taxon>Cystobacterineae</taxon>
        <taxon>Myxococcaceae</taxon>
        <taxon>Myxococcus</taxon>
    </lineage>
</organism>
<name>A0A511SWF2_MYXFU</name>
<evidence type="ECO:0000313" key="2">
    <source>
        <dbReference type="EMBL" id="GEN06230.1"/>
    </source>
</evidence>
<keyword evidence="1" id="KW-0812">Transmembrane</keyword>
<protein>
    <submittedName>
        <fullName evidence="2">Uncharacterized protein</fullName>
    </submittedName>
</protein>
<dbReference type="Proteomes" id="UP000183760">
    <property type="component" value="Unassembled WGS sequence"/>
</dbReference>
<dbReference type="Proteomes" id="UP000321514">
    <property type="component" value="Unassembled WGS sequence"/>
</dbReference>
<comment type="caution">
    <text evidence="2">The sequence shown here is derived from an EMBL/GenBank/DDBJ whole genome shotgun (WGS) entry which is preliminary data.</text>
</comment>
<feature type="transmembrane region" description="Helical" evidence="1">
    <location>
        <begin position="118"/>
        <end position="140"/>
    </location>
</feature>
<evidence type="ECO:0000313" key="3">
    <source>
        <dbReference type="EMBL" id="SET54998.1"/>
    </source>
</evidence>
<dbReference type="EMBL" id="BJXR01000014">
    <property type="protein sequence ID" value="GEN06230.1"/>
    <property type="molecule type" value="Genomic_DNA"/>
</dbReference>
<gene>
    <name evidence="2" type="ORF">MFU01_12670</name>
    <name evidence="3" type="ORF">SAMN05443572_102659</name>
</gene>
<dbReference type="EMBL" id="FOIB01000002">
    <property type="protein sequence ID" value="SET54998.1"/>
    <property type="molecule type" value="Genomic_DNA"/>
</dbReference>
<feature type="transmembrane region" description="Helical" evidence="1">
    <location>
        <begin position="92"/>
        <end position="112"/>
    </location>
</feature>
<keyword evidence="4" id="KW-1185">Reference proteome</keyword>
<evidence type="ECO:0000256" key="1">
    <source>
        <dbReference type="SAM" id="Phobius"/>
    </source>
</evidence>
<feature type="transmembrane region" description="Helical" evidence="1">
    <location>
        <begin position="45"/>
        <end position="65"/>
    </location>
</feature>
<evidence type="ECO:0000313" key="5">
    <source>
        <dbReference type="Proteomes" id="UP000321514"/>
    </source>
</evidence>
<dbReference type="OrthoDB" id="6024295at2"/>
<feature type="transmembrane region" description="Helical" evidence="1">
    <location>
        <begin position="12"/>
        <end position="33"/>
    </location>
</feature>
<evidence type="ECO:0000313" key="4">
    <source>
        <dbReference type="Proteomes" id="UP000183760"/>
    </source>
</evidence>
<accession>A0A511SWF2</accession>
<sequence length="146" mass="15872">METQMSSRERFAWVFLVLLVVSYGTYFTAVAVLDARGELTFWSQLIMLTASAVFQGVVLGVSALVGRMRRAPGERTEPDERDRAIAHRSASVAYYVLMGGMILVGCIMPFGASGWKVANAAILAIVIAELVHTGLTVSGYRRGLRA</sequence>